<evidence type="ECO:0000256" key="1">
    <source>
        <dbReference type="SAM" id="MobiDB-lite"/>
    </source>
</evidence>
<sequence length="211" mass="22897">MRRVWATSWATALPATEPSTEDPMNFYRVSDQARGLAHFKVNPDQFLASVHPDMLKETHARLKAHNDALDLVGASGEFLSDWGRIPQAADHGQFAVYVDSLASALKFVQWFQVLDADMARHRVAMIASLDAGHPIAAQWRVIQARCYHPGQVEPWPEVNDLVEGGPAPDPVEPVGSLNDPGPVIVNPPTAVPVDDPAMGAMPVLDTPAQGD</sequence>
<evidence type="ECO:0000313" key="2">
    <source>
        <dbReference type="EMBL" id="CAB4158846.1"/>
    </source>
</evidence>
<proteinExistence type="predicted"/>
<feature type="region of interest" description="Disordered" evidence="1">
    <location>
        <begin position="165"/>
        <end position="211"/>
    </location>
</feature>
<dbReference type="EMBL" id="LR796684">
    <property type="protein sequence ID" value="CAB4158846.1"/>
    <property type="molecule type" value="Genomic_DNA"/>
</dbReference>
<organism evidence="2">
    <name type="scientific">uncultured Caudovirales phage</name>
    <dbReference type="NCBI Taxonomy" id="2100421"/>
    <lineage>
        <taxon>Viruses</taxon>
        <taxon>Duplodnaviria</taxon>
        <taxon>Heunggongvirae</taxon>
        <taxon>Uroviricota</taxon>
        <taxon>Caudoviricetes</taxon>
        <taxon>Peduoviridae</taxon>
        <taxon>Maltschvirus</taxon>
        <taxon>Maltschvirus maltsch</taxon>
    </lineage>
</organism>
<protein>
    <submittedName>
        <fullName evidence="2">Uncharacterized protein</fullName>
    </submittedName>
</protein>
<name>A0A6J5NMC0_9CAUD</name>
<accession>A0A6J5NMC0</accession>
<gene>
    <name evidence="2" type="ORF">UFOVP707_30</name>
</gene>
<reference evidence="2" key="1">
    <citation type="submission" date="2020-04" db="EMBL/GenBank/DDBJ databases">
        <authorList>
            <person name="Chiriac C."/>
            <person name="Salcher M."/>
            <person name="Ghai R."/>
            <person name="Kavagutti S V."/>
        </authorList>
    </citation>
    <scope>NUCLEOTIDE SEQUENCE</scope>
</reference>